<dbReference type="RefSeq" id="WP_135948899.1">
    <property type="nucleotide sequence ID" value="NZ_SRYO01000002.1"/>
</dbReference>
<dbReference type="OrthoDB" id="1362328at2"/>
<dbReference type="Proteomes" id="UP000309893">
    <property type="component" value="Unassembled WGS sequence"/>
</dbReference>
<evidence type="ECO:0000313" key="1">
    <source>
        <dbReference type="EMBL" id="TGY38541.1"/>
    </source>
</evidence>
<reference evidence="1 2" key="1">
    <citation type="submission" date="2019-04" db="EMBL/GenBank/DDBJ databases">
        <title>Microbes associate with the intestines of laboratory mice.</title>
        <authorList>
            <person name="Navarre W."/>
            <person name="Wong E."/>
            <person name="Huang K."/>
            <person name="Tropini C."/>
            <person name="Ng K."/>
            <person name="Yu B."/>
        </authorList>
    </citation>
    <scope>NUCLEOTIDE SEQUENCE [LARGE SCALE GENOMIC DNA]</scope>
    <source>
        <strain evidence="1 2">NM46_B2-13</strain>
    </source>
</reference>
<proteinExistence type="predicted"/>
<dbReference type="AlphaFoldDB" id="A0A4S2DCE0"/>
<name>A0A4S2DCE0_9MICO</name>
<comment type="caution">
    <text evidence="1">The sequence shown here is derived from an EMBL/GenBank/DDBJ whole genome shotgun (WGS) entry which is preliminary data.</text>
</comment>
<evidence type="ECO:0000313" key="2">
    <source>
        <dbReference type="Proteomes" id="UP000309893"/>
    </source>
</evidence>
<dbReference type="EMBL" id="SRYO01000002">
    <property type="protein sequence ID" value="TGY38541.1"/>
    <property type="molecule type" value="Genomic_DNA"/>
</dbReference>
<gene>
    <name evidence="1" type="ORF">E5344_04750</name>
</gene>
<protein>
    <submittedName>
        <fullName evidence="1">Uncharacterized protein</fullName>
    </submittedName>
</protein>
<accession>A0A4S2DCE0</accession>
<organism evidence="1 2">
    <name type="scientific">Microbacterium laevaniformans</name>
    <dbReference type="NCBI Taxonomy" id="36807"/>
    <lineage>
        <taxon>Bacteria</taxon>
        <taxon>Bacillati</taxon>
        <taxon>Actinomycetota</taxon>
        <taxon>Actinomycetes</taxon>
        <taxon>Micrococcales</taxon>
        <taxon>Microbacteriaceae</taxon>
        <taxon>Microbacterium</taxon>
    </lineage>
</organism>
<sequence>MGEDWRLTGQEFSLVGRPLRRARWVPCRPGGDHDHCEFCWAEISDDRTGHADVAEAWVTADDNRTWICPSCFDDFCARFRWVIVD</sequence>